<evidence type="ECO:0000256" key="20">
    <source>
        <dbReference type="PROSITE-ProRule" id="PRU10141"/>
    </source>
</evidence>
<evidence type="ECO:0000256" key="10">
    <source>
        <dbReference type="ARBA" id="ARBA00022842"/>
    </source>
</evidence>
<keyword evidence="6" id="KW-0479">Metal-binding</keyword>
<evidence type="ECO:0000256" key="5">
    <source>
        <dbReference type="ARBA" id="ARBA00022679"/>
    </source>
</evidence>
<dbReference type="GO" id="GO:0046872">
    <property type="term" value="F:metal ion binding"/>
    <property type="evidence" value="ECO:0007669"/>
    <property type="project" value="UniProtKB-KW"/>
</dbReference>
<comment type="subcellular location">
    <subcellularLocation>
        <location evidence="1">Golgi apparatus membrane</location>
        <topology evidence="1">Peripheral membrane protein</topology>
    </subcellularLocation>
</comment>
<comment type="similarity">
    <text evidence="14">Belongs to the protein kinase superfamily. Ser/Thr protein kinase family. GCN2 subfamily.</text>
</comment>
<dbReference type="PROSITE" id="PS50011">
    <property type="entry name" value="PROTEIN_KINASE_DOM"/>
    <property type="match status" value="1"/>
</dbReference>
<evidence type="ECO:0000256" key="11">
    <source>
        <dbReference type="ARBA" id="ARBA00023034"/>
    </source>
</evidence>
<dbReference type="GeneTree" id="ENSGT00940000159427"/>
<comment type="catalytic activity">
    <reaction evidence="15">
        <text>L-threonyl-[protein] + ATP = O-phospho-L-threonyl-[protein] + ADP + H(+)</text>
        <dbReference type="Rhea" id="RHEA:46608"/>
        <dbReference type="Rhea" id="RHEA-COMP:11060"/>
        <dbReference type="Rhea" id="RHEA-COMP:11605"/>
        <dbReference type="ChEBI" id="CHEBI:15378"/>
        <dbReference type="ChEBI" id="CHEBI:30013"/>
        <dbReference type="ChEBI" id="CHEBI:30616"/>
        <dbReference type="ChEBI" id="CHEBI:61977"/>
        <dbReference type="ChEBI" id="CHEBI:456216"/>
        <dbReference type="EC" id="2.7.11.1"/>
    </reaction>
</comment>
<dbReference type="PROSITE" id="PS00107">
    <property type="entry name" value="PROTEIN_KINASE_ATP"/>
    <property type="match status" value="1"/>
</dbReference>
<evidence type="ECO:0000256" key="3">
    <source>
        <dbReference type="ARBA" id="ARBA00022527"/>
    </source>
</evidence>
<feature type="compositionally biased region" description="Polar residues" evidence="21">
    <location>
        <begin position="570"/>
        <end position="617"/>
    </location>
</feature>
<dbReference type="Gene3D" id="3.30.200.20">
    <property type="entry name" value="Phosphorylase Kinase, domain 1"/>
    <property type="match status" value="1"/>
</dbReference>
<evidence type="ECO:0000256" key="2">
    <source>
        <dbReference type="ARBA" id="ARBA00012513"/>
    </source>
</evidence>
<dbReference type="SUPFAM" id="SSF56112">
    <property type="entry name" value="Protein kinase-like (PK-like)"/>
    <property type="match status" value="1"/>
</dbReference>
<evidence type="ECO:0000256" key="15">
    <source>
        <dbReference type="ARBA" id="ARBA00047899"/>
    </source>
</evidence>
<evidence type="ECO:0000256" key="14">
    <source>
        <dbReference type="ARBA" id="ARBA00037982"/>
    </source>
</evidence>
<keyword evidence="24" id="KW-1185">Reference proteome</keyword>
<dbReference type="InterPro" id="IPR011009">
    <property type="entry name" value="Kinase-like_dom_sf"/>
</dbReference>
<dbReference type="AlphaFoldDB" id="A0A670K4P8"/>
<dbReference type="OMA" id="AQWLLFW"/>
<organism evidence="23 24">
    <name type="scientific">Podarcis muralis</name>
    <name type="common">Wall lizard</name>
    <name type="synonym">Lacerta muralis</name>
    <dbReference type="NCBI Taxonomy" id="64176"/>
    <lineage>
        <taxon>Eukaryota</taxon>
        <taxon>Metazoa</taxon>
        <taxon>Chordata</taxon>
        <taxon>Craniata</taxon>
        <taxon>Vertebrata</taxon>
        <taxon>Euteleostomi</taxon>
        <taxon>Lepidosauria</taxon>
        <taxon>Squamata</taxon>
        <taxon>Bifurcata</taxon>
        <taxon>Unidentata</taxon>
        <taxon>Episquamata</taxon>
        <taxon>Laterata</taxon>
        <taxon>Lacertibaenia</taxon>
        <taxon>Lacertidae</taxon>
        <taxon>Podarcis</taxon>
    </lineage>
</organism>
<feature type="binding site" evidence="20">
    <location>
        <position position="226"/>
    </location>
    <ligand>
        <name>ATP</name>
        <dbReference type="ChEBI" id="CHEBI:30616"/>
    </ligand>
</feature>
<dbReference type="Ensembl" id="ENSPMRT00000034465.1">
    <property type="protein sequence ID" value="ENSPMRP00000032503.1"/>
    <property type="gene ID" value="ENSPMRG00000021062.1"/>
</dbReference>
<keyword evidence="7 20" id="KW-0547">Nucleotide-binding</keyword>
<evidence type="ECO:0000256" key="9">
    <source>
        <dbReference type="ARBA" id="ARBA00022840"/>
    </source>
</evidence>
<dbReference type="FunFam" id="1.10.510.10:FF:000315">
    <property type="entry name" value="membrane-associated tyrosine- and threonine-specific cdc2-inhibitory kinase"/>
    <property type="match status" value="1"/>
</dbReference>
<feature type="compositionally biased region" description="Acidic residues" evidence="21">
    <location>
        <begin position="520"/>
        <end position="531"/>
    </location>
</feature>
<keyword evidence="5" id="KW-0808">Transferase</keyword>
<keyword evidence="4" id="KW-0597">Phosphoprotein</keyword>
<evidence type="ECO:0000256" key="12">
    <source>
        <dbReference type="ARBA" id="ARBA00023136"/>
    </source>
</evidence>
<reference evidence="23" key="3">
    <citation type="submission" date="2025-09" db="UniProtKB">
        <authorList>
            <consortium name="Ensembl"/>
        </authorList>
    </citation>
    <scope>IDENTIFICATION</scope>
</reference>
<dbReference type="PANTHER" id="PTHR11042">
    <property type="entry name" value="EUKARYOTIC TRANSLATION INITIATION FACTOR 2-ALPHA KINASE EIF2-ALPHA KINASE -RELATED"/>
    <property type="match status" value="1"/>
</dbReference>
<dbReference type="SMART" id="SM00220">
    <property type="entry name" value="S_TKc"/>
    <property type="match status" value="1"/>
</dbReference>
<keyword evidence="10" id="KW-0460">Magnesium</keyword>
<dbReference type="InterPro" id="IPR050339">
    <property type="entry name" value="CC_SR_Kinase"/>
</dbReference>
<evidence type="ECO:0000256" key="19">
    <source>
        <dbReference type="ARBA" id="ARBA00084081"/>
    </source>
</evidence>
<accession>A0A670K4P8</accession>
<reference evidence="23" key="2">
    <citation type="submission" date="2025-08" db="UniProtKB">
        <authorList>
            <consortium name="Ensembl"/>
        </authorList>
    </citation>
    <scope>IDENTIFICATION</scope>
</reference>
<feature type="region of interest" description="Disordered" evidence="21">
    <location>
        <begin position="503"/>
        <end position="531"/>
    </location>
</feature>
<evidence type="ECO:0000256" key="18">
    <source>
        <dbReference type="ARBA" id="ARBA00074601"/>
    </source>
</evidence>
<evidence type="ECO:0000256" key="17">
    <source>
        <dbReference type="ARBA" id="ARBA00056966"/>
    </source>
</evidence>
<dbReference type="GO" id="GO:0005634">
    <property type="term" value="C:nucleus"/>
    <property type="evidence" value="ECO:0007669"/>
    <property type="project" value="Ensembl"/>
</dbReference>
<evidence type="ECO:0000256" key="8">
    <source>
        <dbReference type="ARBA" id="ARBA00022777"/>
    </source>
</evidence>
<dbReference type="GO" id="GO:0051321">
    <property type="term" value="P:meiotic cell cycle"/>
    <property type="evidence" value="ECO:0007669"/>
    <property type="project" value="TreeGrafter"/>
</dbReference>
<evidence type="ECO:0000256" key="1">
    <source>
        <dbReference type="ARBA" id="ARBA00004395"/>
    </source>
</evidence>
<evidence type="ECO:0000256" key="7">
    <source>
        <dbReference type="ARBA" id="ARBA00022741"/>
    </source>
</evidence>
<dbReference type="PANTHER" id="PTHR11042:SF183">
    <property type="entry name" value="MEMBRANE-ASSOCIATED TYROSINE- AND THREONINE-SPECIFIC CDC2-INHIBITORY KINASE"/>
    <property type="match status" value="1"/>
</dbReference>
<reference evidence="23 24" key="1">
    <citation type="journal article" date="2019" name="Proc. Natl. Acad. Sci. U.S.A.">
        <title>Regulatory changes in pterin and carotenoid genes underlie balanced color polymorphisms in the wall lizard.</title>
        <authorList>
            <person name="Andrade P."/>
            <person name="Pinho C."/>
            <person name="Perez I de Lanuza G."/>
            <person name="Afonso S."/>
            <person name="Brejcha J."/>
            <person name="Rubin C.J."/>
            <person name="Wallerman O."/>
            <person name="Pereira P."/>
            <person name="Sabatino S.J."/>
            <person name="Bellati A."/>
            <person name="Pellitteri-Rosa D."/>
            <person name="Bosakova Z."/>
            <person name="Bunikis I."/>
            <person name="Carretero M.A."/>
            <person name="Feiner N."/>
            <person name="Marsik P."/>
            <person name="Pauperio F."/>
            <person name="Salvi D."/>
            <person name="Soler L."/>
            <person name="While G.M."/>
            <person name="Uller T."/>
            <person name="Font E."/>
            <person name="Andersson L."/>
            <person name="Carneiro M."/>
        </authorList>
    </citation>
    <scope>NUCLEOTIDE SEQUENCE</scope>
</reference>
<dbReference type="FunFam" id="3.30.200.20:FF:000280">
    <property type="entry name" value="membrane-associated tyrosine- and threonine-specific cdc2-inhibitory kinase"/>
    <property type="match status" value="1"/>
</dbReference>
<dbReference type="CDD" id="cd14050">
    <property type="entry name" value="PKc_Myt1"/>
    <property type="match status" value="1"/>
</dbReference>
<keyword evidence="11" id="KW-0333">Golgi apparatus</keyword>
<evidence type="ECO:0000313" key="24">
    <source>
        <dbReference type="Proteomes" id="UP000472272"/>
    </source>
</evidence>
<comment type="function">
    <text evidence="17">Acts as a negative regulator of entry into mitosis (G2 to M transition) by phosphorylation of the CDK1 kinase specifically when CDK1 is complexed to cyclins. Mediates phosphorylation of CDK1 predominantly on 'Thr-14'. Also involved in Golgi fragmentation. May be involved in phosphorylation of CDK1 on 'Tyr-15' to a lesser degree, however tyrosine kinase activity is unclear and may be indirect.</text>
</comment>
<dbReference type="EC" id="2.7.11.1" evidence="2"/>
<keyword evidence="3" id="KW-0723">Serine/threonine-protein kinase</keyword>
<evidence type="ECO:0000256" key="13">
    <source>
        <dbReference type="ARBA" id="ARBA00023306"/>
    </source>
</evidence>
<dbReference type="Pfam" id="PF00069">
    <property type="entry name" value="Pkinase"/>
    <property type="match status" value="1"/>
</dbReference>
<evidence type="ECO:0000256" key="16">
    <source>
        <dbReference type="ARBA" id="ARBA00048679"/>
    </source>
</evidence>
<evidence type="ECO:0000259" key="22">
    <source>
        <dbReference type="PROSITE" id="PS50011"/>
    </source>
</evidence>
<keyword evidence="13" id="KW-0131">Cell cycle</keyword>
<dbReference type="GO" id="GO:0000139">
    <property type="term" value="C:Golgi membrane"/>
    <property type="evidence" value="ECO:0007669"/>
    <property type="project" value="UniProtKB-SubCell"/>
</dbReference>
<dbReference type="GO" id="GO:0110031">
    <property type="term" value="P:negative regulation of G2/MI transition of meiotic cell cycle"/>
    <property type="evidence" value="ECO:0007669"/>
    <property type="project" value="TreeGrafter"/>
</dbReference>
<evidence type="ECO:0000256" key="21">
    <source>
        <dbReference type="SAM" id="MobiDB-lite"/>
    </source>
</evidence>
<sequence>MRGDVGTRKWARPFGILARERKLGVEGIRARAPGRNTHLREGRGWEKGCFIRELSDGRNKAIPSLARTREPLLSGAPRKFEIIERKEKRDMPLPLDYGGAESQMSHTPLPVPAFFREAESSFSAKRARKPLSYTLPPRPRHKSSLTVSRIFSDRRQQPWTKLQPHSVSFHGAQRKQTPLRSHLYDASKRELFFKQCFQQLSRLGRGSFGEVYKVRCREDGQLYAVKRSVEPFRGESDRQRKLAEVRKHERVGHHPNCVSFVQAWEERGQLYIQTELCPNNLLQYCEEYGPLPEWQVRAFLWDLLQGLRHLHDRNLLHMDVKPANIFLSSSNVCKLGDFGLMLELDSRDLNDAQEGDPRYMAPELLRGEYTKAADIFSLGITILEIACNMELPNGGEGWQQLRQGYMPPEFTADLSAELRTVLVAMLEPNHLLRPSVETLLGSSLMQKTGRWRKLMLLAQSGIQQGVSMCKILFRFMQWLWGSVSSPVHWLLFWHRNIPVTPPNSPLVLPPEDSSLSSGWGEEEEDAEESLGEDVFELTETVGRHNHTCPELQSSDKQPGSPLLTICPCAGNTSTPRHPSPQQTGGRKNRSLVLQGSPNLSHISPESPNSRHATSGSLNVNSLRRSLAFEDEDEWESLVPQCSKQCSTFEPKNLLSLFEDSMASEQKCQS</sequence>
<dbReference type="PROSITE" id="PS00108">
    <property type="entry name" value="PROTEIN_KINASE_ST"/>
    <property type="match status" value="1"/>
</dbReference>
<feature type="domain" description="Protein kinase" evidence="22">
    <location>
        <begin position="197"/>
        <end position="445"/>
    </location>
</feature>
<evidence type="ECO:0000313" key="23">
    <source>
        <dbReference type="Ensembl" id="ENSPMRP00000032503.1"/>
    </source>
</evidence>
<dbReference type="Proteomes" id="UP000472272">
    <property type="component" value="Chromosome 13"/>
</dbReference>
<keyword evidence="8" id="KW-0418">Kinase</keyword>
<keyword evidence="12" id="KW-0472">Membrane</keyword>
<dbReference type="InterPro" id="IPR008271">
    <property type="entry name" value="Ser/Thr_kinase_AS"/>
</dbReference>
<dbReference type="Gene3D" id="1.10.510.10">
    <property type="entry name" value="Transferase(Phosphotransferase) domain 1"/>
    <property type="match status" value="1"/>
</dbReference>
<name>A0A670K4P8_PODMU</name>
<dbReference type="GO" id="GO:0004674">
    <property type="term" value="F:protein serine/threonine kinase activity"/>
    <property type="evidence" value="ECO:0007669"/>
    <property type="project" value="UniProtKB-KW"/>
</dbReference>
<protein>
    <recommendedName>
        <fullName evidence="18">Membrane-associated tyrosine- and threonine-specific cdc2-inhibitory kinase</fullName>
        <ecNumber evidence="2">2.7.11.1</ecNumber>
    </recommendedName>
    <alternativeName>
        <fullName evidence="19">Myt1 kinase</fullName>
    </alternativeName>
</protein>
<dbReference type="InterPro" id="IPR017441">
    <property type="entry name" value="Protein_kinase_ATP_BS"/>
</dbReference>
<feature type="region of interest" description="Disordered" evidence="21">
    <location>
        <begin position="546"/>
        <end position="617"/>
    </location>
</feature>
<dbReference type="GO" id="GO:0005524">
    <property type="term" value="F:ATP binding"/>
    <property type="evidence" value="ECO:0007669"/>
    <property type="project" value="UniProtKB-UniRule"/>
</dbReference>
<comment type="catalytic activity">
    <reaction evidence="16">
        <text>L-seryl-[protein] + ATP = O-phospho-L-seryl-[protein] + ADP + H(+)</text>
        <dbReference type="Rhea" id="RHEA:17989"/>
        <dbReference type="Rhea" id="RHEA-COMP:9863"/>
        <dbReference type="Rhea" id="RHEA-COMP:11604"/>
        <dbReference type="ChEBI" id="CHEBI:15378"/>
        <dbReference type="ChEBI" id="CHEBI:29999"/>
        <dbReference type="ChEBI" id="CHEBI:30616"/>
        <dbReference type="ChEBI" id="CHEBI:83421"/>
        <dbReference type="ChEBI" id="CHEBI:456216"/>
        <dbReference type="EC" id="2.7.11.1"/>
    </reaction>
</comment>
<dbReference type="InterPro" id="IPR000719">
    <property type="entry name" value="Prot_kinase_dom"/>
</dbReference>
<keyword evidence="9 20" id="KW-0067">ATP-binding</keyword>
<evidence type="ECO:0000256" key="4">
    <source>
        <dbReference type="ARBA" id="ARBA00022553"/>
    </source>
</evidence>
<proteinExistence type="inferred from homology"/>
<evidence type="ECO:0000256" key="6">
    <source>
        <dbReference type="ARBA" id="ARBA00022723"/>
    </source>
</evidence>